<dbReference type="InterPro" id="IPR002509">
    <property type="entry name" value="NODB_dom"/>
</dbReference>
<protein>
    <submittedName>
        <fullName evidence="5">Polysaccharide deacetylase</fullName>
    </submittedName>
</protein>
<comment type="caution">
    <text evidence="5">The sequence shown here is derived from an EMBL/GenBank/DDBJ whole genome shotgun (WGS) entry which is preliminary data.</text>
</comment>
<evidence type="ECO:0000259" key="4">
    <source>
        <dbReference type="PROSITE" id="PS51677"/>
    </source>
</evidence>
<evidence type="ECO:0000256" key="3">
    <source>
        <dbReference type="SAM" id="MobiDB-lite"/>
    </source>
</evidence>
<dbReference type="EMBL" id="PVUE01000005">
    <property type="protein sequence ID" value="PRZ42486.1"/>
    <property type="molecule type" value="Genomic_DNA"/>
</dbReference>
<keyword evidence="2" id="KW-0732">Signal</keyword>
<dbReference type="CDD" id="cd10918">
    <property type="entry name" value="CE4_NodB_like_5s_6s"/>
    <property type="match status" value="1"/>
</dbReference>
<evidence type="ECO:0000256" key="2">
    <source>
        <dbReference type="ARBA" id="ARBA00022729"/>
    </source>
</evidence>
<dbReference type="GO" id="GO:0005975">
    <property type="term" value="P:carbohydrate metabolic process"/>
    <property type="evidence" value="ECO:0007669"/>
    <property type="project" value="InterPro"/>
</dbReference>
<reference evidence="5 6" key="1">
    <citation type="submission" date="2018-03" db="EMBL/GenBank/DDBJ databases">
        <title>Genomic Encyclopedia of Archaeal and Bacterial Type Strains, Phase II (KMG-II): from individual species to whole genera.</title>
        <authorList>
            <person name="Goeker M."/>
        </authorList>
    </citation>
    <scope>NUCLEOTIDE SEQUENCE [LARGE SCALE GENOMIC DNA]</scope>
    <source>
        <strain evidence="5 6">DSM 100065</strain>
    </source>
</reference>
<keyword evidence="6" id="KW-1185">Reference proteome</keyword>
<dbReference type="Pfam" id="PF01522">
    <property type="entry name" value="Polysacc_deac_1"/>
    <property type="match status" value="1"/>
</dbReference>
<sequence length="222" mass="24852">MPDTKIINICFHGIGTPGRELEEGESAYWITEEKFHWILDEIAGWPNVRLSFDDGNTSDIEFGLPALRQRDLTATFFVLAGRLETAGSLDPDGVVELRKHGMSIGSHGMDHRPWRGMDPATRDRELVEARARLAEISGEAVRAAALPLGRYDRRLLGDLRRLGYETVHTSDRKVARAGQWMQPRFSVRSDDTPASLRASALRPATPRQRARSAAVGLVKRLR</sequence>
<dbReference type="GO" id="GO:0016810">
    <property type="term" value="F:hydrolase activity, acting on carbon-nitrogen (but not peptide) bonds"/>
    <property type="evidence" value="ECO:0007669"/>
    <property type="project" value="InterPro"/>
</dbReference>
<organism evidence="5 6">
    <name type="scientific">Antricoccus suffuscus</name>
    <dbReference type="NCBI Taxonomy" id="1629062"/>
    <lineage>
        <taxon>Bacteria</taxon>
        <taxon>Bacillati</taxon>
        <taxon>Actinomycetota</taxon>
        <taxon>Actinomycetes</taxon>
        <taxon>Geodermatophilales</taxon>
        <taxon>Antricoccaceae</taxon>
        <taxon>Antricoccus</taxon>
    </lineage>
</organism>
<dbReference type="PANTHER" id="PTHR34216:SF3">
    <property type="entry name" value="POLY-BETA-1,6-N-ACETYL-D-GLUCOSAMINE N-DEACETYLASE"/>
    <property type="match status" value="1"/>
</dbReference>
<dbReference type="Proteomes" id="UP000237752">
    <property type="component" value="Unassembled WGS sequence"/>
</dbReference>
<dbReference type="AlphaFoldDB" id="A0A2T1A1L6"/>
<dbReference type="PANTHER" id="PTHR34216">
    <property type="match status" value="1"/>
</dbReference>
<dbReference type="GO" id="GO:0005576">
    <property type="term" value="C:extracellular region"/>
    <property type="evidence" value="ECO:0007669"/>
    <property type="project" value="UniProtKB-SubCell"/>
</dbReference>
<feature type="region of interest" description="Disordered" evidence="3">
    <location>
        <begin position="200"/>
        <end position="222"/>
    </location>
</feature>
<dbReference type="InterPro" id="IPR051398">
    <property type="entry name" value="Polysacch_Deacetylase"/>
</dbReference>
<name>A0A2T1A1L6_9ACTN</name>
<dbReference type="InterPro" id="IPR011330">
    <property type="entry name" value="Glyco_hydro/deAcase_b/a-brl"/>
</dbReference>
<dbReference type="Gene3D" id="3.20.20.370">
    <property type="entry name" value="Glycoside hydrolase/deacetylase"/>
    <property type="match status" value="1"/>
</dbReference>
<comment type="subcellular location">
    <subcellularLocation>
        <location evidence="1">Secreted</location>
    </subcellularLocation>
</comment>
<dbReference type="SUPFAM" id="SSF88713">
    <property type="entry name" value="Glycoside hydrolase/deacetylase"/>
    <property type="match status" value="1"/>
</dbReference>
<gene>
    <name evidence="5" type="ORF">CLV47_105108</name>
</gene>
<feature type="domain" description="NodB homology" evidence="4">
    <location>
        <begin position="46"/>
        <end position="222"/>
    </location>
</feature>
<evidence type="ECO:0000313" key="6">
    <source>
        <dbReference type="Proteomes" id="UP000237752"/>
    </source>
</evidence>
<evidence type="ECO:0000256" key="1">
    <source>
        <dbReference type="ARBA" id="ARBA00004613"/>
    </source>
</evidence>
<proteinExistence type="predicted"/>
<evidence type="ECO:0000313" key="5">
    <source>
        <dbReference type="EMBL" id="PRZ42486.1"/>
    </source>
</evidence>
<accession>A0A2T1A1L6</accession>
<dbReference type="RefSeq" id="WP_202862457.1">
    <property type="nucleotide sequence ID" value="NZ_PVUE01000005.1"/>
</dbReference>
<dbReference type="PROSITE" id="PS51677">
    <property type="entry name" value="NODB"/>
    <property type="match status" value="1"/>
</dbReference>